<dbReference type="EMBL" id="JALDAX010000032">
    <property type="protein sequence ID" value="MCI3246341.1"/>
    <property type="molecule type" value="Genomic_DNA"/>
</dbReference>
<evidence type="ECO:0000313" key="1">
    <source>
        <dbReference type="EMBL" id="MCI3246341.1"/>
    </source>
</evidence>
<accession>A0ABS9XW88</accession>
<reference evidence="1" key="1">
    <citation type="submission" date="2022-03" db="EMBL/GenBank/DDBJ databases">
        <title>Streptomyces 7R015 and 7R016 isolated from Barleria lupulina in Thailand.</title>
        <authorList>
            <person name="Kanchanasin P."/>
            <person name="Phongsopitanun W."/>
            <person name="Tanasupawat S."/>
        </authorList>
    </citation>
    <scope>NUCLEOTIDE SEQUENCE</scope>
    <source>
        <strain evidence="1">7R016</strain>
    </source>
</reference>
<comment type="caution">
    <text evidence="1">The sequence shown here is derived from an EMBL/GenBank/DDBJ whole genome shotgun (WGS) entry which is preliminary data.</text>
</comment>
<dbReference type="Proteomes" id="UP001165270">
    <property type="component" value="Unassembled WGS sequence"/>
</dbReference>
<name>A0ABS9XW88_9ACTN</name>
<sequence>MKPKPICHLPDTHPAYRHYAIHLKPRPGELWAATNRGAVLNSDCGWDEEIRNSDRIGNHRWAARHYFDFSTARKLAEKAAPDVIVNGRTAAELAGGKVTARDDPKLCWFDPKSTKYDQHPRRRRAGEWQALCRTRDGLWVLNTWDDKDNDKHEYIDDAAAVKWLTWNFHRQAVTRWFN</sequence>
<proteinExistence type="predicted"/>
<protein>
    <submittedName>
        <fullName evidence="1">Uncharacterized protein</fullName>
    </submittedName>
</protein>
<dbReference type="RefSeq" id="WP_242713692.1">
    <property type="nucleotide sequence ID" value="NZ_JALDAX010000032.1"/>
</dbReference>
<evidence type="ECO:0000313" key="2">
    <source>
        <dbReference type="Proteomes" id="UP001165270"/>
    </source>
</evidence>
<organism evidence="1 2">
    <name type="scientific">Streptomyces spinosisporus</name>
    <dbReference type="NCBI Taxonomy" id="2927582"/>
    <lineage>
        <taxon>Bacteria</taxon>
        <taxon>Bacillati</taxon>
        <taxon>Actinomycetota</taxon>
        <taxon>Actinomycetes</taxon>
        <taxon>Kitasatosporales</taxon>
        <taxon>Streptomycetaceae</taxon>
        <taxon>Streptomyces</taxon>
    </lineage>
</organism>
<gene>
    <name evidence="1" type="ORF">MQN93_42285</name>
</gene>
<keyword evidence="2" id="KW-1185">Reference proteome</keyword>